<dbReference type="RefSeq" id="XP_020848432.1">
    <property type="nucleotide sequence ID" value="XM_020992773.1"/>
</dbReference>
<dbReference type="SUPFAM" id="SSF49265">
    <property type="entry name" value="Fibronectin type III"/>
    <property type="match status" value="2"/>
</dbReference>
<evidence type="ECO:0000256" key="4">
    <source>
        <dbReference type="ARBA" id="ARBA00022729"/>
    </source>
</evidence>
<protein>
    <recommendedName>
        <fullName evidence="11">Cytokine receptor-like factor 2</fullName>
    </recommendedName>
    <alternativeName>
        <fullName evidence="12">Thymic stromal lymphopoietin protein receptor</fullName>
    </alternativeName>
</protein>
<comment type="similarity">
    <text evidence="2">Belongs to the type I cytokine receptor family. Type 5 subfamily.</text>
</comment>
<reference evidence="17 18" key="1">
    <citation type="submission" date="2025-04" db="UniProtKB">
        <authorList>
            <consortium name="RefSeq"/>
        </authorList>
    </citation>
    <scope>IDENTIFICATION</scope>
    <source>
        <tissue evidence="17 18">Spleen</tissue>
    </source>
</reference>
<dbReference type="Gene3D" id="2.60.40.10">
    <property type="entry name" value="Immunoglobulins"/>
    <property type="match status" value="2"/>
</dbReference>
<evidence type="ECO:0000256" key="6">
    <source>
        <dbReference type="ARBA" id="ARBA00023136"/>
    </source>
</evidence>
<dbReference type="Pfam" id="PF21605">
    <property type="entry name" value="CRLF2-like_D2"/>
    <property type="match status" value="1"/>
</dbReference>
<keyword evidence="9" id="KW-0325">Glycoprotein</keyword>
<sequence length="393" mass="45684">MYYSCPSTINRGEGLEDRRWRLRMGSVLWAYVTVILLGNLVTSIELETRNNVSIQIINFNFERTHVKWNVSEYLAEKNLTFFYELDKASPSQQCPHYTFDQGYTTGCLFKAGDNRLTFLLKRGEDKVFERRNVRLSRYLKPSSPTNVSFTWREDSVTITCSDLPISGLTYEIQHKSIFDQKWLLNMNTICNITIDGLDSEKCYFFRARVITRMAIYGSKTYPSDWSPVTHWRRNKLEDSCTDIVKTPSPKYVYIITSLLTFLMLLLLLLFLRKSARVKKLFIPVVPDPKYAFPGLFDCHRGNFQEWIQDTENVTSPAKVEHLERECVVEEGFIEQLAKKEAKDDEGKAFQEYPRLNENNLSSNQISCVPPQGSDTICLSDLKFVMNDNMYVVL</sequence>
<evidence type="ECO:0000256" key="10">
    <source>
        <dbReference type="ARBA" id="ARBA00058201"/>
    </source>
</evidence>
<dbReference type="GeneID" id="110212747"/>
<name>A0A6P5KTR0_PHACI</name>
<dbReference type="Proteomes" id="UP000515140">
    <property type="component" value="Unplaced"/>
</dbReference>
<feature type="transmembrane region" description="Helical" evidence="13">
    <location>
        <begin position="28"/>
        <end position="46"/>
    </location>
</feature>
<comment type="subcellular location">
    <subcellularLocation>
        <location evidence="1">Membrane</location>
        <topology evidence="1">Single-pass type I membrane protein</topology>
    </subcellularLocation>
</comment>
<keyword evidence="6 13" id="KW-0472">Membrane</keyword>
<dbReference type="InterPro" id="IPR003961">
    <property type="entry name" value="FN3_dom"/>
</dbReference>
<dbReference type="GO" id="GO:0004896">
    <property type="term" value="F:cytokine receptor activity"/>
    <property type="evidence" value="ECO:0007669"/>
    <property type="project" value="TreeGrafter"/>
</dbReference>
<gene>
    <name evidence="17 18" type="primary">CRLF2</name>
</gene>
<evidence type="ECO:0000259" key="14">
    <source>
        <dbReference type="Pfam" id="PF21604"/>
    </source>
</evidence>
<evidence type="ECO:0000313" key="18">
    <source>
        <dbReference type="RefSeq" id="XP_020848433.1"/>
    </source>
</evidence>
<accession>A0A6P5KTR0</accession>
<keyword evidence="5 13" id="KW-1133">Transmembrane helix</keyword>
<evidence type="ECO:0000256" key="11">
    <source>
        <dbReference type="ARBA" id="ARBA00068087"/>
    </source>
</evidence>
<dbReference type="FunFam" id="2.60.40.10:FF:001547">
    <property type="entry name" value="Cytokine receptor-like factor 2"/>
    <property type="match status" value="1"/>
</dbReference>
<evidence type="ECO:0000256" key="5">
    <source>
        <dbReference type="ARBA" id="ARBA00022989"/>
    </source>
</evidence>
<keyword evidence="8" id="KW-0675">Receptor</keyword>
<evidence type="ECO:0000256" key="12">
    <source>
        <dbReference type="ARBA" id="ARBA00077227"/>
    </source>
</evidence>
<feature type="domain" description="Cytokine receptor-like factor 2-like D1" evidence="14">
    <location>
        <begin position="58"/>
        <end position="109"/>
    </location>
</feature>
<dbReference type="Pfam" id="PF21604">
    <property type="entry name" value="CRLF2_D1"/>
    <property type="match status" value="1"/>
</dbReference>
<feature type="transmembrane region" description="Helical" evidence="13">
    <location>
        <begin position="251"/>
        <end position="271"/>
    </location>
</feature>
<evidence type="ECO:0000313" key="16">
    <source>
        <dbReference type="Proteomes" id="UP000515140"/>
    </source>
</evidence>
<keyword evidence="4" id="KW-0732">Signal</keyword>
<evidence type="ECO:0000256" key="7">
    <source>
        <dbReference type="ARBA" id="ARBA00023157"/>
    </source>
</evidence>
<dbReference type="RefSeq" id="XP_020848433.1">
    <property type="nucleotide sequence ID" value="XM_020992774.1"/>
</dbReference>
<comment type="function">
    <text evidence="10">Receptor for thymic stromal lymphopoietin (TSLP). Forms a functional complex with TSLP and IL7R which is capable of stimulating cell proliferation through activation of STAT3 and STAT5. Also activates JAK2. Implicated in the development of the hematopoietic system.</text>
</comment>
<evidence type="ECO:0000256" key="8">
    <source>
        <dbReference type="ARBA" id="ARBA00023170"/>
    </source>
</evidence>
<evidence type="ECO:0000313" key="17">
    <source>
        <dbReference type="RefSeq" id="XP_020848432.1"/>
    </source>
</evidence>
<dbReference type="InterPro" id="IPR013783">
    <property type="entry name" value="Ig-like_fold"/>
</dbReference>
<evidence type="ECO:0000256" key="3">
    <source>
        <dbReference type="ARBA" id="ARBA00022692"/>
    </source>
</evidence>
<dbReference type="AlphaFoldDB" id="A0A6P5KTR0"/>
<evidence type="ECO:0000259" key="15">
    <source>
        <dbReference type="Pfam" id="PF21605"/>
    </source>
</evidence>
<dbReference type="PANTHER" id="PTHR23037:SF28">
    <property type="entry name" value="ERYTHROPOIETIN RECEPTOR"/>
    <property type="match status" value="1"/>
</dbReference>
<dbReference type="InterPro" id="IPR048648">
    <property type="entry name" value="CRLF2-like_D2"/>
</dbReference>
<keyword evidence="7" id="KW-1015">Disulfide bond</keyword>
<organism evidence="16 17">
    <name type="scientific">Phascolarctos cinereus</name>
    <name type="common">Koala</name>
    <dbReference type="NCBI Taxonomy" id="38626"/>
    <lineage>
        <taxon>Eukaryota</taxon>
        <taxon>Metazoa</taxon>
        <taxon>Chordata</taxon>
        <taxon>Craniata</taxon>
        <taxon>Vertebrata</taxon>
        <taxon>Euteleostomi</taxon>
        <taxon>Mammalia</taxon>
        <taxon>Metatheria</taxon>
        <taxon>Diprotodontia</taxon>
        <taxon>Phascolarctidae</taxon>
        <taxon>Phascolarctos</taxon>
    </lineage>
</organism>
<evidence type="ECO:0000256" key="13">
    <source>
        <dbReference type="SAM" id="Phobius"/>
    </source>
</evidence>
<keyword evidence="16" id="KW-1185">Reference proteome</keyword>
<dbReference type="InterPro" id="IPR036116">
    <property type="entry name" value="FN3_sf"/>
</dbReference>
<feature type="domain" description="Cytokine receptor-like factor 2-like D2" evidence="15">
    <location>
        <begin position="141"/>
        <end position="233"/>
    </location>
</feature>
<proteinExistence type="inferred from homology"/>
<dbReference type="InterPro" id="IPR048651">
    <property type="entry name" value="CRLF2-like_D1"/>
</dbReference>
<dbReference type="GO" id="GO:0009897">
    <property type="term" value="C:external side of plasma membrane"/>
    <property type="evidence" value="ECO:0007669"/>
    <property type="project" value="TreeGrafter"/>
</dbReference>
<evidence type="ECO:0000256" key="9">
    <source>
        <dbReference type="ARBA" id="ARBA00023180"/>
    </source>
</evidence>
<evidence type="ECO:0000256" key="2">
    <source>
        <dbReference type="ARBA" id="ARBA00008159"/>
    </source>
</evidence>
<dbReference type="PANTHER" id="PTHR23037">
    <property type="entry name" value="CYTOKINE RECEPTOR"/>
    <property type="match status" value="1"/>
</dbReference>
<evidence type="ECO:0000256" key="1">
    <source>
        <dbReference type="ARBA" id="ARBA00004479"/>
    </source>
</evidence>
<dbReference type="CDD" id="cd00063">
    <property type="entry name" value="FN3"/>
    <property type="match status" value="1"/>
</dbReference>
<dbReference type="KEGG" id="pcw:110212747"/>
<dbReference type="CTD" id="64109"/>
<keyword evidence="3 13" id="KW-0812">Transmembrane</keyword>